<sequence length="105" mass="11851">MLLEPVLTGNRIYSIRKPRLQRLDEDRGSTTQSAHGKEEIAHLSKELRMGEGWEDSQPSNNEAADGRGGREKKAVGAQCSFNVRQKVWVGRTVNRVWFTVQQSNA</sequence>
<keyword evidence="3" id="KW-1185">Reference proteome</keyword>
<proteinExistence type="predicted"/>
<feature type="compositionally biased region" description="Basic and acidic residues" evidence="1">
    <location>
        <begin position="64"/>
        <end position="74"/>
    </location>
</feature>
<dbReference type="EMBL" id="BTGU01000058">
    <property type="protein sequence ID" value="GMN55623.1"/>
    <property type="molecule type" value="Genomic_DNA"/>
</dbReference>
<accession>A0AA88AIH8</accession>
<evidence type="ECO:0000256" key="1">
    <source>
        <dbReference type="SAM" id="MobiDB-lite"/>
    </source>
</evidence>
<evidence type="ECO:0000313" key="2">
    <source>
        <dbReference type="EMBL" id="GMN55623.1"/>
    </source>
</evidence>
<comment type="caution">
    <text evidence="2">The sequence shown here is derived from an EMBL/GenBank/DDBJ whole genome shotgun (WGS) entry which is preliminary data.</text>
</comment>
<dbReference type="Proteomes" id="UP001187192">
    <property type="component" value="Unassembled WGS sequence"/>
</dbReference>
<protein>
    <submittedName>
        <fullName evidence="2">Uncharacterized protein</fullName>
    </submittedName>
</protein>
<reference evidence="2" key="1">
    <citation type="submission" date="2023-07" db="EMBL/GenBank/DDBJ databases">
        <title>draft genome sequence of fig (Ficus carica).</title>
        <authorList>
            <person name="Takahashi T."/>
            <person name="Nishimura K."/>
        </authorList>
    </citation>
    <scope>NUCLEOTIDE SEQUENCE</scope>
</reference>
<evidence type="ECO:0000313" key="3">
    <source>
        <dbReference type="Proteomes" id="UP001187192"/>
    </source>
</evidence>
<organism evidence="2 3">
    <name type="scientific">Ficus carica</name>
    <name type="common">Common fig</name>
    <dbReference type="NCBI Taxonomy" id="3494"/>
    <lineage>
        <taxon>Eukaryota</taxon>
        <taxon>Viridiplantae</taxon>
        <taxon>Streptophyta</taxon>
        <taxon>Embryophyta</taxon>
        <taxon>Tracheophyta</taxon>
        <taxon>Spermatophyta</taxon>
        <taxon>Magnoliopsida</taxon>
        <taxon>eudicotyledons</taxon>
        <taxon>Gunneridae</taxon>
        <taxon>Pentapetalae</taxon>
        <taxon>rosids</taxon>
        <taxon>fabids</taxon>
        <taxon>Rosales</taxon>
        <taxon>Moraceae</taxon>
        <taxon>Ficeae</taxon>
        <taxon>Ficus</taxon>
    </lineage>
</organism>
<name>A0AA88AIH8_FICCA</name>
<gene>
    <name evidence="2" type="ORF">TIFTF001_024739</name>
</gene>
<dbReference type="AlphaFoldDB" id="A0AA88AIH8"/>
<feature type="region of interest" description="Disordered" evidence="1">
    <location>
        <begin position="47"/>
        <end position="75"/>
    </location>
</feature>